<proteinExistence type="predicted"/>
<dbReference type="PANTHER" id="PTHR24198:SF165">
    <property type="entry name" value="ANKYRIN REPEAT-CONTAINING PROTEIN-RELATED"/>
    <property type="match status" value="1"/>
</dbReference>
<dbReference type="Gene3D" id="1.25.40.20">
    <property type="entry name" value="Ankyrin repeat-containing domain"/>
    <property type="match status" value="2"/>
</dbReference>
<accession>A0A1Y2DZ79</accession>
<reference evidence="3 4" key="1">
    <citation type="submission" date="2016-08" db="EMBL/GenBank/DDBJ databases">
        <title>A Parts List for Fungal Cellulosomes Revealed by Comparative Genomics.</title>
        <authorList>
            <consortium name="DOE Joint Genome Institute"/>
            <person name="Haitjema C.H."/>
            <person name="Gilmore S.P."/>
            <person name="Henske J.K."/>
            <person name="Solomon K.V."/>
            <person name="De Groot R."/>
            <person name="Kuo A."/>
            <person name="Mondo S.J."/>
            <person name="Salamov A.A."/>
            <person name="Labutti K."/>
            <person name="Zhao Z."/>
            <person name="Chiniquy J."/>
            <person name="Barry K."/>
            <person name="Brewer H.M."/>
            <person name="Purvine S.O."/>
            <person name="Wright A.T."/>
            <person name="Boxma B."/>
            <person name="Van Alen T."/>
            <person name="Hackstein J.H."/>
            <person name="Baker S.E."/>
            <person name="Grigoriev I.V."/>
            <person name="O'Malley M.A."/>
        </authorList>
    </citation>
    <scope>NUCLEOTIDE SEQUENCE [LARGE SCALE GENOMIC DNA]</scope>
    <source>
        <strain evidence="3 4">G1</strain>
    </source>
</reference>
<sequence>MFTLIKKDSSGNSIIYYTVCNNDIDNTKRLIDIGPNIKFKGQFNNCLLQISIIKGLNDILKVLLENSNNIDLNNSNDSGRTPLISLIETVDVNSIGCIEKPPLVYAVQMKSLSIVKSLIEYRVNPNYGIESNNQKLLLYAVNYDAFDILQYLINECHVNINFKELNGIHLIRRALLCGNKNISDFILQYFIMYYGKKALFEIYLDTFTINSSSDILEILKILIDNDLDINEKDHNNDTFLDKAINSNNK</sequence>
<evidence type="ECO:0000313" key="3">
    <source>
        <dbReference type="EMBL" id="ORY64592.1"/>
    </source>
</evidence>
<dbReference type="OrthoDB" id="194358at2759"/>
<gene>
    <name evidence="3" type="ORF">LY90DRAFT_505138</name>
</gene>
<dbReference type="SMART" id="SM00248">
    <property type="entry name" value="ANK"/>
    <property type="match status" value="4"/>
</dbReference>
<evidence type="ECO:0000256" key="1">
    <source>
        <dbReference type="ARBA" id="ARBA00022737"/>
    </source>
</evidence>
<organism evidence="3 4">
    <name type="scientific">Neocallimastix californiae</name>
    <dbReference type="NCBI Taxonomy" id="1754190"/>
    <lineage>
        <taxon>Eukaryota</taxon>
        <taxon>Fungi</taxon>
        <taxon>Fungi incertae sedis</taxon>
        <taxon>Chytridiomycota</taxon>
        <taxon>Chytridiomycota incertae sedis</taxon>
        <taxon>Neocallimastigomycetes</taxon>
        <taxon>Neocallimastigales</taxon>
        <taxon>Neocallimastigaceae</taxon>
        <taxon>Neocallimastix</taxon>
    </lineage>
</organism>
<evidence type="ECO:0000256" key="2">
    <source>
        <dbReference type="ARBA" id="ARBA00023043"/>
    </source>
</evidence>
<keyword evidence="1" id="KW-0677">Repeat</keyword>
<dbReference type="PANTHER" id="PTHR24198">
    <property type="entry name" value="ANKYRIN REPEAT AND PROTEIN KINASE DOMAIN-CONTAINING PROTEIN"/>
    <property type="match status" value="1"/>
</dbReference>
<dbReference type="SUPFAM" id="SSF48403">
    <property type="entry name" value="Ankyrin repeat"/>
    <property type="match status" value="1"/>
</dbReference>
<protein>
    <submittedName>
        <fullName evidence="3">Ankyrin</fullName>
    </submittedName>
</protein>
<dbReference type="AlphaFoldDB" id="A0A1Y2DZ79"/>
<dbReference type="EMBL" id="MCOG01000054">
    <property type="protein sequence ID" value="ORY64592.1"/>
    <property type="molecule type" value="Genomic_DNA"/>
</dbReference>
<dbReference type="Proteomes" id="UP000193920">
    <property type="component" value="Unassembled WGS sequence"/>
</dbReference>
<dbReference type="Pfam" id="PF12796">
    <property type="entry name" value="Ank_2"/>
    <property type="match status" value="1"/>
</dbReference>
<keyword evidence="4" id="KW-1185">Reference proteome</keyword>
<evidence type="ECO:0000313" key="4">
    <source>
        <dbReference type="Proteomes" id="UP000193920"/>
    </source>
</evidence>
<keyword evidence="2" id="KW-0040">ANK repeat</keyword>
<dbReference type="InterPro" id="IPR002110">
    <property type="entry name" value="Ankyrin_rpt"/>
</dbReference>
<comment type="caution">
    <text evidence="3">The sequence shown here is derived from an EMBL/GenBank/DDBJ whole genome shotgun (WGS) entry which is preliminary data.</text>
</comment>
<dbReference type="InterPro" id="IPR036770">
    <property type="entry name" value="Ankyrin_rpt-contain_sf"/>
</dbReference>
<name>A0A1Y2DZ79_9FUNG</name>